<dbReference type="InterPro" id="IPR038562">
    <property type="entry name" value="Ribosomal_eL34_C_sf"/>
</dbReference>
<organism evidence="4 5">
    <name type="scientific">Cuscuta epithymum</name>
    <dbReference type="NCBI Taxonomy" id="186058"/>
    <lineage>
        <taxon>Eukaryota</taxon>
        <taxon>Viridiplantae</taxon>
        <taxon>Streptophyta</taxon>
        <taxon>Embryophyta</taxon>
        <taxon>Tracheophyta</taxon>
        <taxon>Spermatophyta</taxon>
        <taxon>Magnoliopsida</taxon>
        <taxon>eudicotyledons</taxon>
        <taxon>Gunneridae</taxon>
        <taxon>Pentapetalae</taxon>
        <taxon>asterids</taxon>
        <taxon>lamiids</taxon>
        <taxon>Solanales</taxon>
        <taxon>Convolvulaceae</taxon>
        <taxon>Cuscuteae</taxon>
        <taxon>Cuscuta</taxon>
        <taxon>Cuscuta subgen. Cuscuta</taxon>
    </lineage>
</organism>
<sequence length="116" mass="13318">MPNSSLGLQDRKGKIVQQLVYRSRYSYAMKLNQHRVVKTPGWKLVFQTKNKRSRLSESRRNVNRAYGGVLSGSVVREIIIRAFVVEEEKIVKKVLRIQKTKENQAAKNGSSILPFS</sequence>
<proteinExistence type="inferred from homology"/>
<name>A0AAV0DS97_9ASTE</name>
<keyword evidence="2" id="KW-0689">Ribosomal protein</keyword>
<gene>
    <name evidence="4" type="ORF">CEPIT_LOCUS16733</name>
</gene>
<evidence type="ECO:0008006" key="6">
    <source>
        <dbReference type="Google" id="ProtNLM"/>
    </source>
</evidence>
<dbReference type="Gene3D" id="6.20.340.10">
    <property type="match status" value="1"/>
</dbReference>
<evidence type="ECO:0000256" key="1">
    <source>
        <dbReference type="ARBA" id="ARBA00009875"/>
    </source>
</evidence>
<comment type="similarity">
    <text evidence="1">Belongs to the eukaryotic ribosomal protein eL34 family.</text>
</comment>
<comment type="caution">
    <text evidence="4">The sequence shown here is derived from an EMBL/GenBank/DDBJ whole genome shotgun (WGS) entry which is preliminary data.</text>
</comment>
<dbReference type="GO" id="GO:0005840">
    <property type="term" value="C:ribosome"/>
    <property type="evidence" value="ECO:0007669"/>
    <property type="project" value="UniProtKB-KW"/>
</dbReference>
<evidence type="ECO:0000313" key="5">
    <source>
        <dbReference type="Proteomes" id="UP001152523"/>
    </source>
</evidence>
<dbReference type="Gene3D" id="6.20.370.70">
    <property type="match status" value="1"/>
</dbReference>
<dbReference type="GO" id="GO:0003735">
    <property type="term" value="F:structural constituent of ribosome"/>
    <property type="evidence" value="ECO:0007669"/>
    <property type="project" value="InterPro"/>
</dbReference>
<keyword evidence="3" id="KW-0687">Ribonucleoprotein</keyword>
<dbReference type="AlphaFoldDB" id="A0AAV0DS97"/>
<dbReference type="InterPro" id="IPR008195">
    <property type="entry name" value="Ribosomal_eL34"/>
</dbReference>
<dbReference type="EMBL" id="CAMAPF010000127">
    <property type="protein sequence ID" value="CAH9104315.1"/>
    <property type="molecule type" value="Genomic_DNA"/>
</dbReference>
<evidence type="ECO:0000256" key="3">
    <source>
        <dbReference type="ARBA" id="ARBA00023274"/>
    </source>
</evidence>
<evidence type="ECO:0000256" key="2">
    <source>
        <dbReference type="ARBA" id="ARBA00022980"/>
    </source>
</evidence>
<keyword evidence="5" id="KW-1185">Reference proteome</keyword>
<dbReference type="Proteomes" id="UP001152523">
    <property type="component" value="Unassembled WGS sequence"/>
</dbReference>
<dbReference type="GO" id="GO:0006412">
    <property type="term" value="P:translation"/>
    <property type="evidence" value="ECO:0007669"/>
    <property type="project" value="InterPro"/>
</dbReference>
<dbReference type="Pfam" id="PF01199">
    <property type="entry name" value="Ribosomal_L34e"/>
    <property type="match status" value="1"/>
</dbReference>
<protein>
    <recommendedName>
        <fullName evidence="6">Ribosomal protein L34</fullName>
    </recommendedName>
</protein>
<evidence type="ECO:0000313" key="4">
    <source>
        <dbReference type="EMBL" id="CAH9104315.1"/>
    </source>
</evidence>
<dbReference type="PANTHER" id="PTHR10759">
    <property type="entry name" value="60S RIBOSOMAL PROTEIN L34"/>
    <property type="match status" value="1"/>
</dbReference>
<accession>A0AAV0DS97</accession>
<dbReference type="GO" id="GO:1990904">
    <property type="term" value="C:ribonucleoprotein complex"/>
    <property type="evidence" value="ECO:0007669"/>
    <property type="project" value="UniProtKB-KW"/>
</dbReference>
<reference evidence="4" key="1">
    <citation type="submission" date="2022-07" db="EMBL/GenBank/DDBJ databases">
        <authorList>
            <person name="Macas J."/>
            <person name="Novak P."/>
            <person name="Neumann P."/>
        </authorList>
    </citation>
    <scope>NUCLEOTIDE SEQUENCE</scope>
</reference>